<dbReference type="Proteomes" id="UP000186601">
    <property type="component" value="Unassembled WGS sequence"/>
</dbReference>
<evidence type="ECO:0000313" key="3">
    <source>
        <dbReference type="EMBL" id="PSR74561.1"/>
    </source>
</evidence>
<proteinExistence type="predicted"/>
<feature type="compositionally biased region" description="Low complexity" evidence="1">
    <location>
        <begin position="840"/>
        <end position="862"/>
    </location>
</feature>
<dbReference type="SMART" id="SM00220">
    <property type="entry name" value="S_TKc"/>
    <property type="match status" value="1"/>
</dbReference>
<dbReference type="EMBL" id="MLYV02000976">
    <property type="protein sequence ID" value="PSR74561.1"/>
    <property type="molecule type" value="Genomic_DNA"/>
</dbReference>
<evidence type="ECO:0000256" key="1">
    <source>
        <dbReference type="SAM" id="MobiDB-lite"/>
    </source>
</evidence>
<dbReference type="OrthoDB" id="5569250at2759"/>
<dbReference type="Pfam" id="PF17667">
    <property type="entry name" value="Pkinase_fungal"/>
    <property type="match status" value="1"/>
</dbReference>
<dbReference type="InterPro" id="IPR000719">
    <property type="entry name" value="Prot_kinase_dom"/>
</dbReference>
<dbReference type="PANTHER" id="PTHR38248">
    <property type="entry name" value="FUNK1 6"/>
    <property type="match status" value="1"/>
</dbReference>
<dbReference type="GO" id="GO:0005524">
    <property type="term" value="F:ATP binding"/>
    <property type="evidence" value="ECO:0007669"/>
    <property type="project" value="InterPro"/>
</dbReference>
<dbReference type="PANTHER" id="PTHR38248:SF2">
    <property type="entry name" value="FUNK1 11"/>
    <property type="match status" value="1"/>
</dbReference>
<reference evidence="3 4" key="1">
    <citation type="submission" date="2018-02" db="EMBL/GenBank/DDBJ databases">
        <title>Genome sequence of the basidiomycete white-rot fungus Phlebia centrifuga.</title>
        <authorList>
            <person name="Granchi Z."/>
            <person name="Peng M."/>
            <person name="de Vries R.P."/>
            <person name="Hilden K."/>
            <person name="Makela M.R."/>
            <person name="Grigoriev I."/>
            <person name="Riley R."/>
        </authorList>
    </citation>
    <scope>NUCLEOTIDE SEQUENCE [LARGE SCALE GENOMIC DNA]</scope>
    <source>
        <strain evidence="3 4">FBCC195</strain>
    </source>
</reference>
<evidence type="ECO:0000259" key="2">
    <source>
        <dbReference type="PROSITE" id="PS50011"/>
    </source>
</evidence>
<protein>
    <recommendedName>
        <fullName evidence="2">Protein kinase domain-containing protein</fullName>
    </recommendedName>
</protein>
<keyword evidence="4" id="KW-1185">Reference proteome</keyword>
<dbReference type="InterPro" id="IPR011009">
    <property type="entry name" value="Kinase-like_dom_sf"/>
</dbReference>
<feature type="region of interest" description="Disordered" evidence="1">
    <location>
        <begin position="1"/>
        <end position="26"/>
    </location>
</feature>
<sequence>MPQTPSQRSVSESPPRLDSPYPEPLENAKRQFQRISTQIVMKAECFIDIDHTKETVDPYILEDVDSATREPFNVWLEAVLGLPEERFSDWVHHITEDEWYKDEIIQQGLIEFSNASVEAERYEPFASIANRILELGKDQLPGTKSYPIDDIIIVRNDPHYLNRIPEHSGLGAKRKPDLLAVRGRKVQLLEEANSNAFDWSDILTFVEMKYSSNVLFHQLQIWRSERGLPQLDRRTLLPIEALEKITVANLEAPVPVVPWTMPPVSPPKKDIVASIKEPPAMPSRTLRPRPMTTNNADTEPQSEPFSMFEDDDEDDDPTYDNANRKRASKRDYGGASSSAKKSRNDGDLVKAEVKLQAGGYALETAACTYGTRLFTTGIVLEDDKTSLWYYDAAGIIRTKETLSLMHDFEKFAAVLVAFACCEPSQWGSLPPNIIKPPKSAPYPESFPPKNLKGYTLEMTLPEDGSKVRVTLQDPVFTQYSLIGRRTFLYVIKTNSRKLKKPMVAKFSYQVTSRKREQDILEVAREAGVGHLPEVHMWEDFWTMSEGVRAIFFDRRDPDRDYEDRVFRGIVYSQYFPLKDLFSKSCELIPTMVYQMLDCLHDLRYKAKILHRDISANNVMWEMQGDEVVFKLIDFDFATFVDDEGKPAATTASSKHRTGTLAFMAWELIKDVVNRKKTRYRVVIHMLRHDIESLYYLAVYCMITMPEVKNSAKQQMYRDTVWAWESGSMKQIAADKTQLWEQDEIEDMDLPSQCESLRPWLLLFCGVIKGAQSRLRTRWNNTLEPFDQETVGGALTRDAIISVLKGNSVATFIEIAYKPAAEEASGSGALHEETIEEKAAKQSQAKEAAPAKRIPVKKATGSKDTTKGKKTATAKTVTPKKIAAARASKTKDIVKAKSIVVSETVTMQGLMRRGPTTRSMSKKAAALISG</sequence>
<dbReference type="PROSITE" id="PS50011">
    <property type="entry name" value="PROTEIN_KINASE_DOM"/>
    <property type="match status" value="1"/>
</dbReference>
<organism evidence="3 4">
    <name type="scientific">Hermanssonia centrifuga</name>
    <dbReference type="NCBI Taxonomy" id="98765"/>
    <lineage>
        <taxon>Eukaryota</taxon>
        <taxon>Fungi</taxon>
        <taxon>Dikarya</taxon>
        <taxon>Basidiomycota</taxon>
        <taxon>Agaricomycotina</taxon>
        <taxon>Agaricomycetes</taxon>
        <taxon>Polyporales</taxon>
        <taxon>Meruliaceae</taxon>
        <taxon>Hermanssonia</taxon>
    </lineage>
</organism>
<gene>
    <name evidence="3" type="ORF">PHLCEN_2v9738</name>
</gene>
<feature type="domain" description="Protein kinase" evidence="2">
    <location>
        <begin position="476"/>
        <end position="760"/>
    </location>
</feature>
<comment type="caution">
    <text evidence="3">The sequence shown here is derived from an EMBL/GenBank/DDBJ whole genome shotgun (WGS) entry which is preliminary data.</text>
</comment>
<feature type="region of interest" description="Disordered" evidence="1">
    <location>
        <begin position="277"/>
        <end position="346"/>
    </location>
</feature>
<feature type="region of interest" description="Disordered" evidence="1">
    <location>
        <begin position="838"/>
        <end position="872"/>
    </location>
</feature>
<dbReference type="Gene3D" id="1.10.510.10">
    <property type="entry name" value="Transferase(Phosphotransferase) domain 1"/>
    <property type="match status" value="1"/>
</dbReference>
<dbReference type="GO" id="GO:0004672">
    <property type="term" value="F:protein kinase activity"/>
    <property type="evidence" value="ECO:0007669"/>
    <property type="project" value="InterPro"/>
</dbReference>
<evidence type="ECO:0000313" key="4">
    <source>
        <dbReference type="Proteomes" id="UP000186601"/>
    </source>
</evidence>
<dbReference type="AlphaFoldDB" id="A0A2R6NQ17"/>
<dbReference type="InterPro" id="IPR040976">
    <property type="entry name" value="Pkinase_fungal"/>
</dbReference>
<feature type="compositionally biased region" description="Polar residues" evidence="1">
    <location>
        <begin position="291"/>
        <end position="304"/>
    </location>
</feature>
<feature type="compositionally biased region" description="Polar residues" evidence="1">
    <location>
        <begin position="1"/>
        <end position="12"/>
    </location>
</feature>
<feature type="compositionally biased region" description="Acidic residues" evidence="1">
    <location>
        <begin position="308"/>
        <end position="318"/>
    </location>
</feature>
<dbReference type="SUPFAM" id="SSF56112">
    <property type="entry name" value="Protein kinase-like (PK-like)"/>
    <property type="match status" value="1"/>
</dbReference>
<accession>A0A2R6NQ17</accession>
<name>A0A2R6NQ17_9APHY</name>